<organism evidence="2 3">
    <name type="scientific">Isosphaera pallida (strain ATCC 43644 / DSM 9630 / IS1B)</name>
    <dbReference type="NCBI Taxonomy" id="575540"/>
    <lineage>
        <taxon>Bacteria</taxon>
        <taxon>Pseudomonadati</taxon>
        <taxon>Planctomycetota</taxon>
        <taxon>Planctomycetia</taxon>
        <taxon>Isosphaerales</taxon>
        <taxon>Isosphaeraceae</taxon>
        <taxon>Isosphaera</taxon>
    </lineage>
</organism>
<dbReference type="RefSeq" id="WP_013564185.1">
    <property type="nucleotide sequence ID" value="NC_014962.1"/>
</dbReference>
<reference evidence="2 3" key="2">
    <citation type="journal article" date="2011" name="Stand. Genomic Sci.">
        <title>Complete genome sequence of Isosphaera pallida type strain (IS1B).</title>
        <authorList>
            <consortium name="US DOE Joint Genome Institute (JGI-PGF)"/>
            <person name="Goker M."/>
            <person name="Cleland D."/>
            <person name="Saunders E."/>
            <person name="Lapidus A."/>
            <person name="Nolan M."/>
            <person name="Lucas S."/>
            <person name="Hammon N."/>
            <person name="Deshpande S."/>
            <person name="Cheng J.F."/>
            <person name="Tapia R."/>
            <person name="Han C."/>
            <person name="Goodwin L."/>
            <person name="Pitluck S."/>
            <person name="Liolios K."/>
            <person name="Pagani I."/>
            <person name="Ivanova N."/>
            <person name="Mavromatis K."/>
            <person name="Pati A."/>
            <person name="Chen A."/>
            <person name="Palaniappan K."/>
            <person name="Land M."/>
            <person name="Hauser L."/>
            <person name="Chang Y.J."/>
            <person name="Jeffries C.D."/>
            <person name="Detter J.C."/>
            <person name="Beck B."/>
            <person name="Woyke T."/>
            <person name="Bristow J."/>
            <person name="Eisen J.A."/>
            <person name="Markowitz V."/>
            <person name="Hugenholtz P."/>
            <person name="Kyrpides N.C."/>
            <person name="Klenk H.P."/>
        </authorList>
    </citation>
    <scope>NUCLEOTIDE SEQUENCE [LARGE SCALE GENOMIC DNA]</scope>
    <source>
        <strain evidence="3">ATCC 43644 / DSM 9630 / IS1B</strain>
    </source>
</reference>
<accession>E8QWK5</accession>
<feature type="compositionally biased region" description="Polar residues" evidence="1">
    <location>
        <begin position="52"/>
        <end position="65"/>
    </location>
</feature>
<evidence type="ECO:0000313" key="3">
    <source>
        <dbReference type="Proteomes" id="UP000008631"/>
    </source>
</evidence>
<dbReference type="HOGENOM" id="CLU_2843987_0_0_0"/>
<feature type="region of interest" description="Disordered" evidence="1">
    <location>
        <begin position="25"/>
        <end position="65"/>
    </location>
</feature>
<dbReference type="InParanoid" id="E8QWK5"/>
<dbReference type="KEGG" id="ipa:Isop_1311"/>
<dbReference type="EMBL" id="CP002353">
    <property type="protein sequence ID" value="ADV61897.1"/>
    <property type="molecule type" value="Genomic_DNA"/>
</dbReference>
<proteinExistence type="predicted"/>
<name>E8QWK5_ISOPI</name>
<sequence length="65" mass="6515">MTRPRLSRAVATALGFLALIVGMGGCEGGAASPPEGVNAEPPKTKADELPKSQPTLPGSVDPSSK</sequence>
<protein>
    <submittedName>
        <fullName evidence="2">Secreted proline rich protein</fullName>
    </submittedName>
</protein>
<keyword evidence="3" id="KW-1185">Reference proteome</keyword>
<dbReference type="PROSITE" id="PS51257">
    <property type="entry name" value="PROKAR_LIPOPROTEIN"/>
    <property type="match status" value="1"/>
</dbReference>
<dbReference type="AlphaFoldDB" id="E8QWK5"/>
<evidence type="ECO:0000256" key="1">
    <source>
        <dbReference type="SAM" id="MobiDB-lite"/>
    </source>
</evidence>
<reference key="1">
    <citation type="submission" date="2010-11" db="EMBL/GenBank/DDBJ databases">
        <title>The complete sequence of chromosome of Isophaera pallida ATCC 43644.</title>
        <authorList>
            <consortium name="US DOE Joint Genome Institute (JGI-PGF)"/>
            <person name="Lucas S."/>
            <person name="Copeland A."/>
            <person name="Lapidus A."/>
            <person name="Bruce D."/>
            <person name="Goodwin L."/>
            <person name="Pitluck S."/>
            <person name="Kyrpides N."/>
            <person name="Mavromatis K."/>
            <person name="Pagani I."/>
            <person name="Ivanova N."/>
            <person name="Saunders E."/>
            <person name="Brettin T."/>
            <person name="Detter J.C."/>
            <person name="Han C."/>
            <person name="Tapia R."/>
            <person name="Land M."/>
            <person name="Hauser L."/>
            <person name="Markowitz V."/>
            <person name="Cheng J.-F."/>
            <person name="Hugenholtz P."/>
            <person name="Woyke T."/>
            <person name="Wu D."/>
            <person name="Eisen J.A."/>
        </authorList>
    </citation>
    <scope>NUCLEOTIDE SEQUENCE</scope>
    <source>
        <strain>ATCC 43644</strain>
    </source>
</reference>
<evidence type="ECO:0000313" key="2">
    <source>
        <dbReference type="EMBL" id="ADV61897.1"/>
    </source>
</evidence>
<gene>
    <name evidence="2" type="ordered locus">Isop_1311</name>
</gene>
<dbReference type="Proteomes" id="UP000008631">
    <property type="component" value="Chromosome"/>
</dbReference>